<reference evidence="1" key="1">
    <citation type="submission" date="2023-07" db="EMBL/GenBank/DDBJ databases">
        <title>Black Yeasts Isolated from many extreme environments.</title>
        <authorList>
            <person name="Coleine C."/>
            <person name="Stajich J.E."/>
            <person name="Selbmann L."/>
        </authorList>
    </citation>
    <scope>NUCLEOTIDE SEQUENCE</scope>
    <source>
        <strain evidence="1">CCFEE 5714</strain>
    </source>
</reference>
<dbReference type="EMBL" id="JAUTXU010000079">
    <property type="protein sequence ID" value="KAK3711067.1"/>
    <property type="molecule type" value="Genomic_DNA"/>
</dbReference>
<proteinExistence type="predicted"/>
<sequence>MVSKQGTGAYGMTEIKKGKKYKLRLINASVDNHFKVSLDKHTFKVIAADFVPIKPKEVNWLFMAIGQRYDVIISADQPVDNYWFRAEVQDRVGPDCGRNANNGNIKSIFRYRGAPVRDPTTRGTPYTQSCSDEKITPYRVTSVPKKPLAEAGQLNTAIDIGVNNQGQSIVK</sequence>
<comment type="caution">
    <text evidence="1">The sequence shown here is derived from an EMBL/GenBank/DDBJ whole genome shotgun (WGS) entry which is preliminary data.</text>
</comment>
<evidence type="ECO:0000313" key="2">
    <source>
        <dbReference type="Proteomes" id="UP001281147"/>
    </source>
</evidence>
<evidence type="ECO:0000313" key="1">
    <source>
        <dbReference type="EMBL" id="KAK3711067.1"/>
    </source>
</evidence>
<accession>A0ACC3N6M7</accession>
<organism evidence="1 2">
    <name type="scientific">Vermiconidia calcicola</name>
    <dbReference type="NCBI Taxonomy" id="1690605"/>
    <lineage>
        <taxon>Eukaryota</taxon>
        <taxon>Fungi</taxon>
        <taxon>Dikarya</taxon>
        <taxon>Ascomycota</taxon>
        <taxon>Pezizomycotina</taxon>
        <taxon>Dothideomycetes</taxon>
        <taxon>Dothideomycetidae</taxon>
        <taxon>Mycosphaerellales</taxon>
        <taxon>Extremaceae</taxon>
        <taxon>Vermiconidia</taxon>
    </lineage>
</organism>
<name>A0ACC3N6M7_9PEZI</name>
<dbReference type="Proteomes" id="UP001281147">
    <property type="component" value="Unassembled WGS sequence"/>
</dbReference>
<keyword evidence="2" id="KW-1185">Reference proteome</keyword>
<protein>
    <submittedName>
        <fullName evidence="1">Laccase, multicopper oxidase, benzenediol:oxygen oxidorectuctase</fullName>
    </submittedName>
</protein>
<gene>
    <name evidence="1" type="primary">lcc1_2</name>
    <name evidence="1" type="ORF">LTR37_009854</name>
</gene>